<name>A0A0M9VGN9_9FLAO</name>
<dbReference type="OrthoDB" id="1377297at2"/>
<protein>
    <recommendedName>
        <fullName evidence="4">YtxH domain-containing protein</fullName>
    </recommendedName>
</protein>
<evidence type="ECO:0000256" key="1">
    <source>
        <dbReference type="SAM" id="Coils"/>
    </source>
</evidence>
<dbReference type="EMBL" id="LIYD01000005">
    <property type="protein sequence ID" value="KOS04686.1"/>
    <property type="molecule type" value="Genomic_DNA"/>
</dbReference>
<dbReference type="RefSeq" id="WP_054405718.1">
    <property type="nucleotide sequence ID" value="NZ_FOYA01000012.1"/>
</dbReference>
<keyword evidence="1" id="KW-0175">Coiled coil</keyword>
<evidence type="ECO:0008006" key="4">
    <source>
        <dbReference type="Google" id="ProtNLM"/>
    </source>
</evidence>
<gene>
    <name evidence="2" type="ORF">AM493_00480</name>
</gene>
<organism evidence="2 3">
    <name type="scientific">Flavobacterium akiainvivens</name>
    <dbReference type="NCBI Taxonomy" id="1202724"/>
    <lineage>
        <taxon>Bacteria</taxon>
        <taxon>Pseudomonadati</taxon>
        <taxon>Bacteroidota</taxon>
        <taxon>Flavobacteriia</taxon>
        <taxon>Flavobacteriales</taxon>
        <taxon>Flavobacteriaceae</taxon>
        <taxon>Flavobacterium</taxon>
    </lineage>
</organism>
<comment type="caution">
    <text evidence="2">The sequence shown here is derived from an EMBL/GenBank/DDBJ whole genome shotgun (WGS) entry which is preliminary data.</text>
</comment>
<proteinExistence type="predicted"/>
<evidence type="ECO:0000313" key="2">
    <source>
        <dbReference type="EMBL" id="KOS04686.1"/>
    </source>
</evidence>
<dbReference type="AlphaFoldDB" id="A0A0M9VGN9"/>
<sequence>MANKKVVIGAAVAAAVLAGVAVAVTVRNRKKAKYRAHADEAKETFKGKLNELQRKAEKEYKKATNTAEDVVNAAANRATEWANKV</sequence>
<feature type="coiled-coil region" evidence="1">
    <location>
        <begin position="35"/>
        <end position="73"/>
    </location>
</feature>
<accession>A0A0M9VGN9</accession>
<keyword evidence="3" id="KW-1185">Reference proteome</keyword>
<dbReference type="PATRIC" id="fig|1202724.3.peg.90"/>
<reference evidence="2 3" key="1">
    <citation type="submission" date="2015-08" db="EMBL/GenBank/DDBJ databases">
        <title>Whole genome sequence of Flavobacterium akiainvivens IK-1T, from decaying Wikstroemia oahuensis, an endemic Hawaiian shrub.</title>
        <authorList>
            <person name="Wan X."/>
            <person name="Hou S."/>
            <person name="Saito J."/>
            <person name="Donachie S."/>
        </authorList>
    </citation>
    <scope>NUCLEOTIDE SEQUENCE [LARGE SCALE GENOMIC DNA]</scope>
    <source>
        <strain evidence="2 3">IK-1</strain>
    </source>
</reference>
<dbReference type="Proteomes" id="UP000037755">
    <property type="component" value="Unassembled WGS sequence"/>
</dbReference>
<evidence type="ECO:0000313" key="3">
    <source>
        <dbReference type="Proteomes" id="UP000037755"/>
    </source>
</evidence>